<gene>
    <name evidence="1" type="ORF">PUN28_018546</name>
</gene>
<reference evidence="1 2" key="1">
    <citation type="submission" date="2023-03" db="EMBL/GenBank/DDBJ databases">
        <title>High recombination rates correlate with genetic variation in Cardiocondyla obscurior ants.</title>
        <authorList>
            <person name="Errbii M."/>
        </authorList>
    </citation>
    <scope>NUCLEOTIDE SEQUENCE [LARGE SCALE GENOMIC DNA]</scope>
    <source>
        <strain evidence="1">Alpha-2009</strain>
        <tissue evidence="1">Whole body</tissue>
    </source>
</reference>
<evidence type="ECO:0000313" key="2">
    <source>
        <dbReference type="Proteomes" id="UP001430953"/>
    </source>
</evidence>
<name>A0AAW2EGF2_9HYME</name>
<dbReference type="AlphaFoldDB" id="A0AAW2EGF2"/>
<evidence type="ECO:0000313" key="1">
    <source>
        <dbReference type="EMBL" id="KAL0102070.1"/>
    </source>
</evidence>
<keyword evidence="2" id="KW-1185">Reference proteome</keyword>
<sequence length="127" mass="14163">MGIIDPPQRSLLVSTLYSRTCVRACPLRLPFLFIRPAFSLSLSSRPSLYAKSSLRRRPSAIASYGNARAQNILRSAAETSQEIENAFPRSSYVLHIYDDIICVCTKVSHSHTLIDLGHISCTAVRRI</sequence>
<proteinExistence type="predicted"/>
<comment type="caution">
    <text evidence="1">The sequence shown here is derived from an EMBL/GenBank/DDBJ whole genome shotgun (WGS) entry which is preliminary data.</text>
</comment>
<organism evidence="1 2">
    <name type="scientific">Cardiocondyla obscurior</name>
    <dbReference type="NCBI Taxonomy" id="286306"/>
    <lineage>
        <taxon>Eukaryota</taxon>
        <taxon>Metazoa</taxon>
        <taxon>Ecdysozoa</taxon>
        <taxon>Arthropoda</taxon>
        <taxon>Hexapoda</taxon>
        <taxon>Insecta</taxon>
        <taxon>Pterygota</taxon>
        <taxon>Neoptera</taxon>
        <taxon>Endopterygota</taxon>
        <taxon>Hymenoptera</taxon>
        <taxon>Apocrita</taxon>
        <taxon>Aculeata</taxon>
        <taxon>Formicoidea</taxon>
        <taxon>Formicidae</taxon>
        <taxon>Myrmicinae</taxon>
        <taxon>Cardiocondyla</taxon>
    </lineage>
</organism>
<dbReference type="Proteomes" id="UP001430953">
    <property type="component" value="Unassembled WGS sequence"/>
</dbReference>
<protein>
    <submittedName>
        <fullName evidence="1">Uncharacterized protein</fullName>
    </submittedName>
</protein>
<dbReference type="EMBL" id="JADYXP020000023">
    <property type="protein sequence ID" value="KAL0102070.1"/>
    <property type="molecule type" value="Genomic_DNA"/>
</dbReference>
<accession>A0AAW2EGF2</accession>